<protein>
    <recommendedName>
        <fullName evidence="11">Murein endopeptidase K</fullName>
    </recommendedName>
</protein>
<evidence type="ECO:0000256" key="9">
    <source>
        <dbReference type="ARBA" id="ARBA00023316"/>
    </source>
</evidence>
<keyword evidence="4" id="KW-0479">Metal-binding</keyword>
<comment type="cofactor">
    <cofactor evidence="1">
        <name>Zn(2+)</name>
        <dbReference type="ChEBI" id="CHEBI:29105"/>
    </cofactor>
</comment>
<evidence type="ECO:0000256" key="6">
    <source>
        <dbReference type="ARBA" id="ARBA00022801"/>
    </source>
</evidence>
<dbReference type="Pfam" id="PF05951">
    <property type="entry name" value="Peptidase_M15_2"/>
    <property type="match status" value="1"/>
</dbReference>
<proteinExistence type="inferred from homology"/>
<evidence type="ECO:0000313" key="13">
    <source>
        <dbReference type="Proteomes" id="UP001162891"/>
    </source>
</evidence>
<evidence type="ECO:0000256" key="1">
    <source>
        <dbReference type="ARBA" id="ARBA00001947"/>
    </source>
</evidence>
<evidence type="ECO:0000256" key="7">
    <source>
        <dbReference type="ARBA" id="ARBA00022833"/>
    </source>
</evidence>
<evidence type="ECO:0000256" key="2">
    <source>
        <dbReference type="ARBA" id="ARBA00004776"/>
    </source>
</evidence>
<dbReference type="InterPro" id="IPR009045">
    <property type="entry name" value="Zn_M74/Hedgehog-like"/>
</dbReference>
<name>A0ABN6MLW0_9BACT</name>
<dbReference type="PANTHER" id="PTHR37425:SF1">
    <property type="entry name" value="OUTER MEMBRANE PROTEIN"/>
    <property type="match status" value="1"/>
</dbReference>
<keyword evidence="9" id="KW-0961">Cell wall biogenesis/degradation</keyword>
<dbReference type="EMBL" id="AP025591">
    <property type="protein sequence ID" value="BDG01925.1"/>
    <property type="molecule type" value="Genomic_DNA"/>
</dbReference>
<comment type="pathway">
    <text evidence="2">Cell wall biogenesis; cell wall polysaccharide biosynthesis.</text>
</comment>
<sequence>MEYVPAMANRLCDAARTTGRRTLLRAGAFSLLALALGPGRARAAAEEPRRLRMMSPHTGERVDIIYFEDGRDLPDALARLDFFLRDFRTGDVHRMDPGVLDIAWSLARSAGRSLGTFEIVSGYRSAATNALLHEASAGVAVHSLHLQGRAIDLRLEGVETAHLRDLALSLRRGGVGFYPESDFVHVDTGRVRRW</sequence>
<evidence type="ECO:0000256" key="11">
    <source>
        <dbReference type="ARBA" id="ARBA00093666"/>
    </source>
</evidence>
<keyword evidence="5" id="KW-0732">Signal</keyword>
<comment type="similarity">
    <text evidence="10">Belongs to the peptidase M15 family.</text>
</comment>
<keyword evidence="3" id="KW-0645">Protease</keyword>
<organism evidence="12 13">
    <name type="scientific">Anaeromyxobacter oryzae</name>
    <dbReference type="NCBI Taxonomy" id="2918170"/>
    <lineage>
        <taxon>Bacteria</taxon>
        <taxon>Pseudomonadati</taxon>
        <taxon>Myxococcota</taxon>
        <taxon>Myxococcia</taxon>
        <taxon>Myxococcales</taxon>
        <taxon>Cystobacterineae</taxon>
        <taxon>Anaeromyxobacteraceae</taxon>
        <taxon>Anaeromyxobacter</taxon>
    </lineage>
</organism>
<dbReference type="PANTHER" id="PTHR37425">
    <property type="match status" value="1"/>
</dbReference>
<keyword evidence="13" id="KW-1185">Reference proteome</keyword>
<keyword evidence="6" id="KW-0378">Hydrolase</keyword>
<keyword evidence="8" id="KW-0482">Metalloprotease</keyword>
<evidence type="ECO:0000256" key="10">
    <source>
        <dbReference type="ARBA" id="ARBA00093448"/>
    </source>
</evidence>
<evidence type="ECO:0000256" key="4">
    <source>
        <dbReference type="ARBA" id="ARBA00022723"/>
    </source>
</evidence>
<dbReference type="SUPFAM" id="SSF55166">
    <property type="entry name" value="Hedgehog/DD-peptidase"/>
    <property type="match status" value="1"/>
</dbReference>
<accession>A0ABN6MLW0</accession>
<evidence type="ECO:0000313" key="12">
    <source>
        <dbReference type="EMBL" id="BDG01925.1"/>
    </source>
</evidence>
<dbReference type="InterPro" id="IPR010275">
    <property type="entry name" value="MepK"/>
</dbReference>
<reference evidence="13" key="1">
    <citation type="journal article" date="2022" name="Int. J. Syst. Evol. Microbiol.">
        <title>Anaeromyxobacter oryzae sp. nov., Anaeromyxobacter diazotrophicus sp. nov. and Anaeromyxobacter paludicola sp. nov., isolated from paddy soils.</title>
        <authorList>
            <person name="Itoh H."/>
            <person name="Xu Z."/>
            <person name="Mise K."/>
            <person name="Masuda Y."/>
            <person name="Ushijima N."/>
            <person name="Hayakawa C."/>
            <person name="Shiratori Y."/>
            <person name="Senoo K."/>
        </authorList>
    </citation>
    <scope>NUCLEOTIDE SEQUENCE [LARGE SCALE GENOMIC DNA]</scope>
    <source>
        <strain evidence="13">Red232</strain>
    </source>
</reference>
<evidence type="ECO:0000256" key="8">
    <source>
        <dbReference type="ARBA" id="ARBA00023049"/>
    </source>
</evidence>
<gene>
    <name evidence="12" type="ORF">AMOR_09210</name>
</gene>
<dbReference type="Proteomes" id="UP001162891">
    <property type="component" value="Chromosome"/>
</dbReference>
<dbReference type="InterPro" id="IPR006311">
    <property type="entry name" value="TAT_signal"/>
</dbReference>
<keyword evidence="7" id="KW-0862">Zinc</keyword>
<dbReference type="PROSITE" id="PS51318">
    <property type="entry name" value="TAT"/>
    <property type="match status" value="1"/>
</dbReference>
<dbReference type="Gene3D" id="3.30.1380.10">
    <property type="match status" value="1"/>
</dbReference>
<evidence type="ECO:0000256" key="5">
    <source>
        <dbReference type="ARBA" id="ARBA00022729"/>
    </source>
</evidence>
<evidence type="ECO:0000256" key="3">
    <source>
        <dbReference type="ARBA" id="ARBA00022670"/>
    </source>
</evidence>